<sequence>MDQEGSQQYTSTLGALHRDDDRQSDQSSISDSRFDKSALYKEIQRLEQSMNADFQKYQANARAFSFLPTRGLRTREYDGKQDDAEDDDLSLLDDLDQVPLVTDIRPPFESHELSDTSIHSDRHILGDIVYQARNEVMDDSWQKNMALVDEHYNVPPLRNRSSAGDNDSLAMSPGKYFGARSLPFDSLWNDEQNQVSDESVRNDDIQNLSLSPDQHGYCSKRSTNSQNRCPSSSNISKSNASASTDPLWATFKALPESLQHTHHFDISRLNNFSFDQFHAPSTDHPQRLAAGISAEYRLNHPLKSENNYIFRKNGNYERPDVNTVINRESHFYKDRNREYAPNRTPSPREITEYTIQPHHLLLNCESLPDSIRTHIGRFEIKCSGSSQSSSFSIFSQQGKLHFYPRRGVVSTSHPVNITVRPKKSTIHSIIENGKSHVTETVLILLDGKHTKELTVDIEVFETNDNSSTGSTSSTAGSSLGANEYHCISKRLTSSCRFCMMEQPS</sequence>
<keyword evidence="3" id="KW-1185">Reference proteome</keyword>
<name>A0A8H7EQ72_9FUNG</name>
<gene>
    <name evidence="2" type="ORF">EC973_008591</name>
</gene>
<protein>
    <submittedName>
        <fullName evidence="2">Uncharacterized protein</fullName>
    </submittedName>
</protein>
<dbReference type="Proteomes" id="UP000605846">
    <property type="component" value="Unassembled WGS sequence"/>
</dbReference>
<reference evidence="2" key="1">
    <citation type="submission" date="2020-01" db="EMBL/GenBank/DDBJ databases">
        <title>Genome Sequencing of Three Apophysomyces-Like Fungal Strains Confirms a Novel Fungal Genus in the Mucoromycota with divergent Burkholderia-like Endosymbiotic Bacteria.</title>
        <authorList>
            <person name="Stajich J.E."/>
            <person name="Macias A.M."/>
            <person name="Carter-House D."/>
            <person name="Lovett B."/>
            <person name="Kasson L.R."/>
            <person name="Berry K."/>
            <person name="Grigoriev I."/>
            <person name="Chang Y."/>
            <person name="Spatafora J."/>
            <person name="Kasson M.T."/>
        </authorList>
    </citation>
    <scope>NUCLEOTIDE SEQUENCE</scope>
    <source>
        <strain evidence="2">NRRL A-21654</strain>
    </source>
</reference>
<accession>A0A8H7EQ72</accession>
<dbReference type="OrthoDB" id="2278152at2759"/>
<feature type="compositionally biased region" description="Polar residues" evidence="1">
    <location>
        <begin position="1"/>
        <end position="13"/>
    </location>
</feature>
<feature type="compositionally biased region" description="Low complexity" evidence="1">
    <location>
        <begin position="231"/>
        <end position="241"/>
    </location>
</feature>
<proteinExistence type="predicted"/>
<dbReference type="AlphaFoldDB" id="A0A8H7EQ72"/>
<feature type="compositionally biased region" description="Polar residues" evidence="1">
    <location>
        <begin position="220"/>
        <end position="230"/>
    </location>
</feature>
<organism evidence="2 3">
    <name type="scientific">Apophysomyces ossiformis</name>
    <dbReference type="NCBI Taxonomy" id="679940"/>
    <lineage>
        <taxon>Eukaryota</taxon>
        <taxon>Fungi</taxon>
        <taxon>Fungi incertae sedis</taxon>
        <taxon>Mucoromycota</taxon>
        <taxon>Mucoromycotina</taxon>
        <taxon>Mucoromycetes</taxon>
        <taxon>Mucorales</taxon>
        <taxon>Mucorineae</taxon>
        <taxon>Mucoraceae</taxon>
        <taxon>Apophysomyces</taxon>
    </lineage>
</organism>
<evidence type="ECO:0000313" key="2">
    <source>
        <dbReference type="EMBL" id="KAF7726627.1"/>
    </source>
</evidence>
<evidence type="ECO:0000313" key="3">
    <source>
        <dbReference type="Proteomes" id="UP000605846"/>
    </source>
</evidence>
<dbReference type="EMBL" id="JABAYA010000075">
    <property type="protein sequence ID" value="KAF7726627.1"/>
    <property type="molecule type" value="Genomic_DNA"/>
</dbReference>
<feature type="region of interest" description="Disordered" evidence="1">
    <location>
        <begin position="1"/>
        <end position="33"/>
    </location>
</feature>
<evidence type="ECO:0000256" key="1">
    <source>
        <dbReference type="SAM" id="MobiDB-lite"/>
    </source>
</evidence>
<feature type="region of interest" description="Disordered" evidence="1">
    <location>
        <begin position="193"/>
        <end position="241"/>
    </location>
</feature>
<comment type="caution">
    <text evidence="2">The sequence shown here is derived from an EMBL/GenBank/DDBJ whole genome shotgun (WGS) entry which is preliminary data.</text>
</comment>